<keyword evidence="2" id="KW-0521">NADP</keyword>
<accession>A0A2R6S3H6</accession>
<dbReference type="GO" id="GO:0005634">
    <property type="term" value="C:nucleus"/>
    <property type="evidence" value="ECO:0007669"/>
    <property type="project" value="TreeGrafter"/>
</dbReference>
<name>A0A2R6S3H6_9APHY</name>
<evidence type="ECO:0000313" key="4">
    <source>
        <dbReference type="EMBL" id="PSS36769.1"/>
    </source>
</evidence>
<organism evidence="4 5">
    <name type="scientific">Hermanssonia centrifuga</name>
    <dbReference type="NCBI Taxonomy" id="98765"/>
    <lineage>
        <taxon>Eukaryota</taxon>
        <taxon>Fungi</taxon>
        <taxon>Dikarya</taxon>
        <taxon>Basidiomycota</taxon>
        <taxon>Agaricomycotina</taxon>
        <taxon>Agaricomycetes</taxon>
        <taxon>Polyporales</taxon>
        <taxon>Meruliaceae</taxon>
        <taxon>Hermanssonia</taxon>
    </lineage>
</organism>
<protein>
    <recommendedName>
        <fullName evidence="3">NmrA-like domain-containing protein</fullName>
    </recommendedName>
</protein>
<gene>
    <name evidence="4" type="ORF">PHLCEN_2v1400</name>
</gene>
<comment type="caution">
    <text evidence="4">The sequence shown here is derived from an EMBL/GenBank/DDBJ whole genome shotgun (WGS) entry which is preliminary data.</text>
</comment>
<dbReference type="PANTHER" id="PTHR42748:SF14">
    <property type="entry name" value="SNOAL-LIKE DOMAIN-CONTAINING PROTEIN"/>
    <property type="match status" value="1"/>
</dbReference>
<dbReference type="PANTHER" id="PTHR42748">
    <property type="entry name" value="NITROGEN METABOLITE REPRESSION PROTEIN NMRA FAMILY MEMBER"/>
    <property type="match status" value="1"/>
</dbReference>
<evidence type="ECO:0000259" key="3">
    <source>
        <dbReference type="Pfam" id="PF05368"/>
    </source>
</evidence>
<evidence type="ECO:0000256" key="2">
    <source>
        <dbReference type="ARBA" id="ARBA00022857"/>
    </source>
</evidence>
<evidence type="ECO:0000256" key="1">
    <source>
        <dbReference type="ARBA" id="ARBA00006328"/>
    </source>
</evidence>
<dbReference type="AlphaFoldDB" id="A0A2R6S3H6"/>
<keyword evidence="5" id="KW-1185">Reference proteome</keyword>
<sequence length="307" mass="34362">MSTESKKLILVIGATGAQGIAVIDGLLAPSADGSPSPYAVRALTRDPYSRRAVELSRKGVECVEGAFDNFESVALAMKGVYGAWVNTDGFTVGEQKEIYAGMRIFEIAKQAGTLRHYIWSNLDYSLKAMFGPLNRREDGTFVFATPVGNGHVPMIALSDIGFFARYTFDHRAETSGQELCITSDIVSWEYLVSTFKKVTGENAVVVYQSLDEWFANFNGADKPVANERPKGDGSTTWRQNFTGWWAMWRDNLIQRDMDWIRKINPNTKSLETWMREVQYDGRIGGDLLKNSEDKKAVALDRERIALL</sequence>
<dbReference type="OrthoDB" id="419598at2759"/>
<dbReference type="InterPro" id="IPR051164">
    <property type="entry name" value="NmrA-like_oxidored"/>
</dbReference>
<comment type="similarity">
    <text evidence="1">Belongs to the NmrA-type oxidoreductase family.</text>
</comment>
<dbReference type="SUPFAM" id="SSF51735">
    <property type="entry name" value="NAD(P)-binding Rossmann-fold domains"/>
    <property type="match status" value="1"/>
</dbReference>
<dbReference type="Pfam" id="PF05368">
    <property type="entry name" value="NmrA"/>
    <property type="match status" value="1"/>
</dbReference>
<evidence type="ECO:0000313" key="5">
    <source>
        <dbReference type="Proteomes" id="UP000186601"/>
    </source>
</evidence>
<proteinExistence type="inferred from homology"/>
<dbReference type="Gene3D" id="3.40.50.720">
    <property type="entry name" value="NAD(P)-binding Rossmann-like Domain"/>
    <property type="match status" value="2"/>
</dbReference>
<dbReference type="InterPro" id="IPR008030">
    <property type="entry name" value="NmrA-like"/>
</dbReference>
<dbReference type="Proteomes" id="UP000186601">
    <property type="component" value="Unassembled WGS sequence"/>
</dbReference>
<feature type="domain" description="NmrA-like" evidence="3">
    <location>
        <begin position="6"/>
        <end position="122"/>
    </location>
</feature>
<dbReference type="STRING" id="98765.A0A2R6S3H6"/>
<reference evidence="4 5" key="1">
    <citation type="submission" date="2018-02" db="EMBL/GenBank/DDBJ databases">
        <title>Genome sequence of the basidiomycete white-rot fungus Phlebia centrifuga.</title>
        <authorList>
            <person name="Granchi Z."/>
            <person name="Peng M."/>
            <person name="de Vries R.P."/>
            <person name="Hilden K."/>
            <person name="Makela M.R."/>
            <person name="Grigoriev I."/>
            <person name="Riley R."/>
        </authorList>
    </citation>
    <scope>NUCLEOTIDE SEQUENCE [LARGE SCALE GENOMIC DNA]</scope>
    <source>
        <strain evidence="4 5">FBCC195</strain>
    </source>
</reference>
<dbReference type="InterPro" id="IPR036291">
    <property type="entry name" value="NAD(P)-bd_dom_sf"/>
</dbReference>
<dbReference type="EMBL" id="MLYV02000108">
    <property type="protein sequence ID" value="PSS36769.1"/>
    <property type="molecule type" value="Genomic_DNA"/>
</dbReference>